<feature type="compositionally biased region" description="Acidic residues" evidence="1">
    <location>
        <begin position="25"/>
        <end position="35"/>
    </location>
</feature>
<dbReference type="GeneID" id="19014198"/>
<dbReference type="Proteomes" id="UP000198341">
    <property type="component" value="Chromosome 8"/>
</dbReference>
<dbReference type="InterPro" id="IPR052050">
    <property type="entry name" value="SecEffector_AnkRepeat"/>
</dbReference>
<dbReference type="OrthoDB" id="194358at2759"/>
<reference evidence="2 3" key="1">
    <citation type="submission" date="2011-10" db="EMBL/GenBank/DDBJ databases">
        <authorList>
            <person name="Genoscope - CEA"/>
        </authorList>
    </citation>
    <scope>NUCLEOTIDE SEQUENCE [LARGE SCALE GENOMIC DNA]</scope>
    <source>
        <strain evidence="2 3">RCC 1105</strain>
    </source>
</reference>
<gene>
    <name evidence="2" type="ORF">Bathy08g02190</name>
</gene>
<sequence length="353" mass="40667">MSRITDSKWDKLKHSSSSSSSSSSSEEDDDDDEGEKEAGITRSALLENLSLCCSSSSSSPIWTGLVLHHKDIFVSHVLSKLNGTDRFFFSRANGESWGVLEYAGVDVSELRWVLYECTSISTLEWMWNHSPWGEKDRDEDVMDQAWFCREVALTNKLELLKWAREVKHCEWDEETINAVACEGNLETLKYCFSKECPYDEETSCFCATIRGRLDCLRFLFDKVEPSRKTEEEMVINAAISGHMDIMKYLVEERKIAGDAVKIRCVSTAAMNGRLDCLKYLIEDAKAPLNDDDDGREHLSFARYYERTECVNYLREKGCPEPTEEEYAEFVEDERERVAFYEREEERQSNTSSD</sequence>
<evidence type="ECO:0000313" key="3">
    <source>
        <dbReference type="Proteomes" id="UP000198341"/>
    </source>
</evidence>
<feature type="compositionally biased region" description="Low complexity" evidence="1">
    <location>
        <begin position="15"/>
        <end position="24"/>
    </location>
</feature>
<dbReference type="Gene3D" id="1.25.40.20">
    <property type="entry name" value="Ankyrin repeat-containing domain"/>
    <property type="match status" value="1"/>
</dbReference>
<keyword evidence="3" id="KW-1185">Reference proteome</keyword>
<organism evidence="2 3">
    <name type="scientific">Bathycoccus prasinos</name>
    <dbReference type="NCBI Taxonomy" id="41875"/>
    <lineage>
        <taxon>Eukaryota</taxon>
        <taxon>Viridiplantae</taxon>
        <taxon>Chlorophyta</taxon>
        <taxon>Mamiellophyceae</taxon>
        <taxon>Mamiellales</taxon>
        <taxon>Bathycoccaceae</taxon>
        <taxon>Bathycoccus</taxon>
    </lineage>
</organism>
<dbReference type="AlphaFoldDB" id="K8F8D9"/>
<feature type="compositionally biased region" description="Basic and acidic residues" evidence="1">
    <location>
        <begin position="1"/>
        <end position="13"/>
    </location>
</feature>
<dbReference type="Pfam" id="PF12796">
    <property type="entry name" value="Ank_2"/>
    <property type="match status" value="1"/>
</dbReference>
<dbReference type="eggNOG" id="ENOG502RYD6">
    <property type="taxonomic scope" value="Eukaryota"/>
</dbReference>
<feature type="region of interest" description="Disordered" evidence="1">
    <location>
        <begin position="1"/>
        <end position="37"/>
    </location>
</feature>
<dbReference type="InterPro" id="IPR036770">
    <property type="entry name" value="Ankyrin_rpt-contain_sf"/>
</dbReference>
<dbReference type="PANTHER" id="PTHR46586">
    <property type="entry name" value="ANKYRIN REPEAT-CONTAINING PROTEIN"/>
    <property type="match status" value="1"/>
</dbReference>
<protein>
    <submittedName>
        <fullName evidence="2">Uncharacterized protein</fullName>
    </submittedName>
</protein>
<name>K8F8D9_9CHLO</name>
<proteinExistence type="predicted"/>
<dbReference type="SUPFAM" id="SSF48403">
    <property type="entry name" value="Ankyrin repeat"/>
    <property type="match status" value="1"/>
</dbReference>
<dbReference type="PANTHER" id="PTHR46586:SF3">
    <property type="entry name" value="ANKYRIN REPEAT-CONTAINING PROTEIN"/>
    <property type="match status" value="1"/>
</dbReference>
<evidence type="ECO:0000256" key="1">
    <source>
        <dbReference type="SAM" id="MobiDB-lite"/>
    </source>
</evidence>
<dbReference type="RefSeq" id="XP_007511742.1">
    <property type="nucleotide sequence ID" value="XM_007511680.1"/>
</dbReference>
<accession>K8F8D9</accession>
<dbReference type="KEGG" id="bpg:Bathy08g02190"/>
<dbReference type="EMBL" id="FO082271">
    <property type="protein sequence ID" value="CCO17863.1"/>
    <property type="molecule type" value="Genomic_DNA"/>
</dbReference>
<dbReference type="InterPro" id="IPR002110">
    <property type="entry name" value="Ankyrin_rpt"/>
</dbReference>
<evidence type="ECO:0000313" key="2">
    <source>
        <dbReference type="EMBL" id="CCO17863.1"/>
    </source>
</evidence>